<comment type="caution">
    <text evidence="2">The sequence shown here is derived from an EMBL/GenBank/DDBJ whole genome shotgun (WGS) entry which is preliminary data.</text>
</comment>
<dbReference type="EMBL" id="JADOTZ010000001">
    <property type="protein sequence ID" value="MBG6084900.1"/>
    <property type="molecule type" value="Genomic_DNA"/>
</dbReference>
<name>A0A931DDQ0_9MICC</name>
<sequence length="143" mass="15532">MPLLVLVSIVTLLLGLYFLLHSLCLCPVALPRTYAEGWHTVATAPQSQVEDLLEATTLVGQPDSWLWIVVVLVMSALGSLGARNLPVNRAARVLCKGFLKRIRVFDTPPLRCLKVHASRTGIASCVASALARRGARCVKRCCP</sequence>
<accession>A0A931DDQ0</accession>
<proteinExistence type="predicted"/>
<feature type="transmembrane region" description="Helical" evidence="1">
    <location>
        <begin position="64"/>
        <end position="82"/>
    </location>
</feature>
<evidence type="ECO:0000313" key="3">
    <source>
        <dbReference type="Proteomes" id="UP000625033"/>
    </source>
</evidence>
<evidence type="ECO:0000256" key="1">
    <source>
        <dbReference type="SAM" id="Phobius"/>
    </source>
</evidence>
<organism evidence="2 3">
    <name type="scientific">Zhihengliuella flava</name>
    <dbReference type="NCBI Taxonomy" id="1285193"/>
    <lineage>
        <taxon>Bacteria</taxon>
        <taxon>Bacillati</taxon>
        <taxon>Actinomycetota</taxon>
        <taxon>Actinomycetes</taxon>
        <taxon>Micrococcales</taxon>
        <taxon>Micrococcaceae</taxon>
        <taxon>Zhihengliuella</taxon>
    </lineage>
</organism>
<evidence type="ECO:0000313" key="2">
    <source>
        <dbReference type="EMBL" id="MBG6084900.1"/>
    </source>
</evidence>
<dbReference type="Proteomes" id="UP000625033">
    <property type="component" value="Unassembled WGS sequence"/>
</dbReference>
<keyword evidence="1" id="KW-1133">Transmembrane helix</keyword>
<keyword evidence="3" id="KW-1185">Reference proteome</keyword>
<reference evidence="2" key="1">
    <citation type="submission" date="2020-11" db="EMBL/GenBank/DDBJ databases">
        <title>Sequencing the genomes of 1000 actinobacteria strains.</title>
        <authorList>
            <person name="Klenk H.-P."/>
        </authorList>
    </citation>
    <scope>NUCLEOTIDE SEQUENCE</scope>
    <source>
        <strain evidence="2">DSM 26152</strain>
    </source>
</reference>
<protein>
    <submittedName>
        <fullName evidence="2">Uncharacterized protein</fullName>
    </submittedName>
</protein>
<gene>
    <name evidence="2" type="ORF">IW252_001667</name>
</gene>
<keyword evidence="1" id="KW-0472">Membrane</keyword>
<keyword evidence="1" id="KW-0812">Transmembrane</keyword>
<dbReference type="AlphaFoldDB" id="A0A931DDQ0"/>